<proteinExistence type="inferred from homology"/>
<evidence type="ECO:0000313" key="6">
    <source>
        <dbReference type="EMBL" id="MFC3144108.1"/>
    </source>
</evidence>
<organism evidence="6 7">
    <name type="scientific">Psychromarinibacter halotolerans</name>
    <dbReference type="NCBI Taxonomy" id="1775175"/>
    <lineage>
        <taxon>Bacteria</taxon>
        <taxon>Pseudomonadati</taxon>
        <taxon>Pseudomonadota</taxon>
        <taxon>Alphaproteobacteria</taxon>
        <taxon>Rhodobacterales</taxon>
        <taxon>Paracoccaceae</taxon>
        <taxon>Psychromarinibacter</taxon>
    </lineage>
</organism>
<evidence type="ECO:0000256" key="3">
    <source>
        <dbReference type="ARBA" id="ARBA00022801"/>
    </source>
</evidence>
<dbReference type="Gene3D" id="3.40.50.10310">
    <property type="entry name" value="Creatininase"/>
    <property type="match status" value="1"/>
</dbReference>
<dbReference type="SUPFAM" id="SSF102215">
    <property type="entry name" value="Creatininase"/>
    <property type="match status" value="1"/>
</dbReference>
<dbReference type="PANTHER" id="PTHR35005">
    <property type="entry name" value="3-DEHYDRO-SCYLLO-INOSOSE HYDROLASE"/>
    <property type="match status" value="1"/>
</dbReference>
<dbReference type="Pfam" id="PF02633">
    <property type="entry name" value="Creatininase"/>
    <property type="match status" value="1"/>
</dbReference>
<dbReference type="Proteomes" id="UP001595632">
    <property type="component" value="Unassembled WGS sequence"/>
</dbReference>
<evidence type="ECO:0000256" key="2">
    <source>
        <dbReference type="ARBA" id="ARBA00022723"/>
    </source>
</evidence>
<keyword evidence="3" id="KW-0378">Hydrolase</keyword>
<comment type="similarity">
    <text evidence="5">Belongs to the creatininase superfamily.</text>
</comment>
<evidence type="ECO:0000256" key="4">
    <source>
        <dbReference type="ARBA" id="ARBA00022833"/>
    </source>
</evidence>
<dbReference type="PANTHER" id="PTHR35005:SF1">
    <property type="entry name" value="2-AMINO-5-FORMYLAMINO-6-RIBOSYLAMINOPYRIMIDIN-4(3H)-ONE 5'-MONOPHOSPHATE DEFORMYLASE"/>
    <property type="match status" value="1"/>
</dbReference>
<name>A0ABV7GR75_9RHOB</name>
<evidence type="ECO:0000256" key="1">
    <source>
        <dbReference type="ARBA" id="ARBA00001947"/>
    </source>
</evidence>
<reference evidence="7" key="1">
    <citation type="journal article" date="2019" name="Int. J. Syst. Evol. Microbiol.">
        <title>The Global Catalogue of Microorganisms (GCM) 10K type strain sequencing project: providing services to taxonomists for standard genome sequencing and annotation.</title>
        <authorList>
            <consortium name="The Broad Institute Genomics Platform"/>
            <consortium name="The Broad Institute Genome Sequencing Center for Infectious Disease"/>
            <person name="Wu L."/>
            <person name="Ma J."/>
        </authorList>
    </citation>
    <scope>NUCLEOTIDE SEQUENCE [LARGE SCALE GENOMIC DNA]</scope>
    <source>
        <strain evidence="7">KCTC 52366</strain>
    </source>
</reference>
<dbReference type="InterPro" id="IPR003785">
    <property type="entry name" value="Creatininase/forma_Hydrolase"/>
</dbReference>
<dbReference type="RefSeq" id="WP_275631369.1">
    <property type="nucleotide sequence ID" value="NZ_JARGYD010000001.1"/>
</dbReference>
<evidence type="ECO:0000256" key="5">
    <source>
        <dbReference type="ARBA" id="ARBA00024029"/>
    </source>
</evidence>
<evidence type="ECO:0000313" key="7">
    <source>
        <dbReference type="Proteomes" id="UP001595632"/>
    </source>
</evidence>
<gene>
    <name evidence="6" type="ORF">ACFOGP_15415</name>
</gene>
<dbReference type="EMBL" id="JBHRTB010000010">
    <property type="protein sequence ID" value="MFC3144108.1"/>
    <property type="molecule type" value="Genomic_DNA"/>
</dbReference>
<dbReference type="InterPro" id="IPR024087">
    <property type="entry name" value="Creatininase-like_sf"/>
</dbReference>
<accession>A0ABV7GR75</accession>
<comment type="caution">
    <text evidence="6">The sequence shown here is derived from an EMBL/GenBank/DDBJ whole genome shotgun (WGS) entry which is preliminary data.</text>
</comment>
<keyword evidence="4" id="KW-0862">Zinc</keyword>
<keyword evidence="2" id="KW-0479">Metal-binding</keyword>
<sequence length="259" mass="27358">MLWQDLKHRDFADGALADAVALVPCGATEQHGPHLPLGTDTFLSEAVATKAVAQVKTATVVQFPTLDLTASREHHDYAGSVWIEPEELVIQLMAIGRAVAQAGIRRIVFINGHGGNIPALQIACRRLRIEHGLFAVAAGWMTPGMPRVPAELKYPDDVHAGFMETAAMLHVRPDLVDMSAAADFVPAARAVAEANTHLRLIGPITTGWTARDLTPDGASGNAAAATPEAGKVIVETCATAFAEMLDEIAAHQPGFPAAT</sequence>
<keyword evidence="7" id="KW-1185">Reference proteome</keyword>
<protein>
    <submittedName>
        <fullName evidence="6">Creatininase family protein</fullName>
    </submittedName>
</protein>
<comment type="cofactor">
    <cofactor evidence="1">
        <name>Zn(2+)</name>
        <dbReference type="ChEBI" id="CHEBI:29105"/>
    </cofactor>
</comment>